<evidence type="ECO:0000313" key="1">
    <source>
        <dbReference type="EMBL" id="SOB74358.1"/>
    </source>
</evidence>
<accession>A0A285PXF9</accession>
<dbReference type="EMBL" id="LT907979">
    <property type="protein sequence ID" value="SOB74358.1"/>
    <property type="molecule type" value="Genomic_DNA"/>
</dbReference>
<dbReference type="Proteomes" id="UP000274850">
    <property type="component" value="Segment"/>
</dbReference>
<gene>
    <name evidence="1" type="ORF">BQ9231_00475</name>
</gene>
<name>A0A285PXF9_9VIRU</name>
<evidence type="ECO:0000313" key="2">
    <source>
        <dbReference type="Proteomes" id="UP000274850"/>
    </source>
</evidence>
<sequence length="279" mass="32404">MYRELYIEEQEWIYISSREEEKIIGIAEEKRKQEKREISSLTRTGFLAQKRAIKSRISALSLSDRVQTSRLDGSLRSRCIRDALSICLPAWKRDVSFLLAREHVLSCIRGENKPLPVLRWNELKSEKNLFCEMNSFAFSASNPAEKNGLDRNILADIVWSVQMCLCKNLSLCIERALILPELEIIESCIFALLEPLLFFWDRTSSNVSNKTLNNLPDLWRREEEERKKNTPIDASYTGQANDSIKLLLEEGKVPRGYLIEINVLEERKAFLEKSLKFKT</sequence>
<keyword evidence="2" id="KW-1185">Reference proteome</keyword>
<proteinExistence type="predicted"/>
<reference evidence="1" key="1">
    <citation type="submission" date="2017-08" db="EMBL/GenBank/DDBJ databases">
        <authorList>
            <person name="de Groot N.N."/>
        </authorList>
    </citation>
    <scope>NUCLEOTIDE SEQUENCE</scope>
</reference>
<organism evidence="1">
    <name type="scientific">Cedratvirus lausannensis</name>
    <dbReference type="NCBI Taxonomy" id="2023205"/>
    <lineage>
        <taxon>Viruses</taxon>
        <taxon>Pithoviruses</taxon>
        <taxon>Orthocedratvirinae</taxon>
        <taxon>Alphacedratvirus</taxon>
        <taxon>Alphacedratvirus francolausannense</taxon>
    </lineage>
</organism>
<protein>
    <submittedName>
        <fullName evidence="1">Uncharacterized protein</fullName>
    </submittedName>
</protein>